<feature type="compositionally biased region" description="Acidic residues" evidence="1">
    <location>
        <begin position="144"/>
        <end position="189"/>
    </location>
</feature>
<feature type="region of interest" description="Disordered" evidence="1">
    <location>
        <begin position="256"/>
        <end position="292"/>
    </location>
</feature>
<feature type="compositionally biased region" description="Polar residues" evidence="1">
    <location>
        <begin position="228"/>
        <end position="241"/>
    </location>
</feature>
<feature type="compositionally biased region" description="Polar residues" evidence="1">
    <location>
        <begin position="456"/>
        <end position="467"/>
    </location>
</feature>
<feature type="compositionally biased region" description="Acidic residues" evidence="1">
    <location>
        <begin position="259"/>
        <end position="279"/>
    </location>
</feature>
<accession>A0AAN7T3H5</accession>
<reference evidence="2 3" key="1">
    <citation type="submission" date="2023-08" db="EMBL/GenBank/DDBJ databases">
        <title>Black Yeasts Isolated from many extreme environments.</title>
        <authorList>
            <person name="Coleine C."/>
            <person name="Stajich J.E."/>
            <person name="Selbmann L."/>
        </authorList>
    </citation>
    <scope>NUCLEOTIDE SEQUENCE [LARGE SCALE GENOMIC DNA]</scope>
    <source>
        <strain evidence="2 3">CCFEE 5910</strain>
    </source>
</reference>
<feature type="compositionally biased region" description="Low complexity" evidence="1">
    <location>
        <begin position="468"/>
        <end position="477"/>
    </location>
</feature>
<name>A0AAN7T3H5_9EURO</name>
<sequence length="504" mass="55825">MLTTSLPLLPPPASSLLPPLNSHPFSDASHTHDGQNSLQSQQRRTRSHPHASHPRSQLAILTHDERLLSQRKLAIQMYGYSWLKPAGCAKTMLGRREEELEREEVERQLREAELQEQTQAQAEEAHRAAQLDEQRAREARGEDVGEEGERDLDEEVPDMDATDEFGDEGSIEDEDEEDGDVDLDNDVPEGDSGWVYDTTRDPDTESEDEQLISSQLRPPPQSRHSNHLHTQQSPSQDHATANSLYEVHEYTRDFYDDMPNMDEEAPDLDDDVPDADADGGWEHTDTEMEESDMDISIVPPGVVAHHTSMPPPQSNMSQRLHRQNFQQSTASMESHIGSSMRRTSGNVPLSMPPPARPAAASRNPLQAHHSPPNFTPDQAGSDFSVSALISTGNTDQSANRGNLVQQAWLDPASARRNLFGVNRNAPAQPIVSSSRGMSSHPQPQASQRVGGEALRQVSSGGLFTPSPQQQNEQRQQRGVSFNDESQSRTRSGRVISRVRGGRAA</sequence>
<feature type="compositionally biased region" description="Basic and acidic residues" evidence="1">
    <location>
        <begin position="123"/>
        <end position="143"/>
    </location>
</feature>
<feature type="compositionally biased region" description="Polar residues" evidence="1">
    <location>
        <begin position="324"/>
        <end position="347"/>
    </location>
</feature>
<feature type="region of interest" description="Disordered" evidence="1">
    <location>
        <begin position="1"/>
        <end position="58"/>
    </location>
</feature>
<keyword evidence="3" id="KW-1185">Reference proteome</keyword>
<proteinExistence type="predicted"/>
<feature type="region of interest" description="Disordered" evidence="1">
    <location>
        <begin position="324"/>
        <end position="381"/>
    </location>
</feature>
<dbReference type="InterPro" id="IPR008402">
    <property type="entry name" value="APC_su15/mnd2"/>
</dbReference>
<dbReference type="Pfam" id="PF05841">
    <property type="entry name" value="Apc15p"/>
    <property type="match status" value="1"/>
</dbReference>
<dbReference type="EMBL" id="JAVRRJ010000002">
    <property type="protein sequence ID" value="KAK5088329.1"/>
    <property type="molecule type" value="Genomic_DNA"/>
</dbReference>
<feature type="region of interest" description="Disordered" evidence="1">
    <location>
        <begin position="426"/>
        <end position="504"/>
    </location>
</feature>
<evidence type="ECO:0000313" key="2">
    <source>
        <dbReference type="EMBL" id="KAK5088329.1"/>
    </source>
</evidence>
<dbReference type="GO" id="GO:0005680">
    <property type="term" value="C:anaphase-promoting complex"/>
    <property type="evidence" value="ECO:0007669"/>
    <property type="project" value="InterPro"/>
</dbReference>
<evidence type="ECO:0000256" key="1">
    <source>
        <dbReference type="SAM" id="MobiDB-lite"/>
    </source>
</evidence>
<comment type="caution">
    <text evidence="2">The sequence shown here is derived from an EMBL/GenBank/DDBJ whole genome shotgun (WGS) entry which is preliminary data.</text>
</comment>
<feature type="compositionally biased region" description="Basic and acidic residues" evidence="1">
    <location>
        <begin position="104"/>
        <end position="113"/>
    </location>
</feature>
<dbReference type="GO" id="GO:0031145">
    <property type="term" value="P:anaphase-promoting complex-dependent catabolic process"/>
    <property type="evidence" value="ECO:0007669"/>
    <property type="project" value="InterPro"/>
</dbReference>
<feature type="compositionally biased region" description="Basic residues" evidence="1">
    <location>
        <begin position="43"/>
        <end position="53"/>
    </location>
</feature>
<protein>
    <submittedName>
        <fullName evidence="2">Uncharacterized protein</fullName>
    </submittedName>
</protein>
<dbReference type="Proteomes" id="UP001309876">
    <property type="component" value="Unassembled WGS sequence"/>
</dbReference>
<feature type="region of interest" description="Disordered" evidence="1">
    <location>
        <begin position="104"/>
        <end position="241"/>
    </location>
</feature>
<dbReference type="AlphaFoldDB" id="A0AAN7T3H5"/>
<gene>
    <name evidence="2" type="ORF">LTR05_002546</name>
</gene>
<evidence type="ECO:0000313" key="3">
    <source>
        <dbReference type="Proteomes" id="UP001309876"/>
    </source>
</evidence>
<organism evidence="2 3">
    <name type="scientific">Lithohypha guttulata</name>
    <dbReference type="NCBI Taxonomy" id="1690604"/>
    <lineage>
        <taxon>Eukaryota</taxon>
        <taxon>Fungi</taxon>
        <taxon>Dikarya</taxon>
        <taxon>Ascomycota</taxon>
        <taxon>Pezizomycotina</taxon>
        <taxon>Eurotiomycetes</taxon>
        <taxon>Chaetothyriomycetidae</taxon>
        <taxon>Chaetothyriales</taxon>
        <taxon>Trichomeriaceae</taxon>
        <taxon>Lithohypha</taxon>
    </lineage>
</organism>
<feature type="compositionally biased region" description="Low complexity" evidence="1">
    <location>
        <begin position="488"/>
        <end position="504"/>
    </location>
</feature>
<feature type="compositionally biased region" description="Polar residues" evidence="1">
    <location>
        <begin position="430"/>
        <end position="447"/>
    </location>
</feature>